<dbReference type="Proteomes" id="UP001633002">
    <property type="component" value="Unassembled WGS sequence"/>
</dbReference>
<keyword evidence="2" id="KW-1185">Reference proteome</keyword>
<evidence type="ECO:0000313" key="2">
    <source>
        <dbReference type="Proteomes" id="UP001633002"/>
    </source>
</evidence>
<reference evidence="1 2" key="1">
    <citation type="submission" date="2024-09" db="EMBL/GenBank/DDBJ databases">
        <title>Chromosome-scale assembly of Riccia sorocarpa.</title>
        <authorList>
            <person name="Paukszto L."/>
        </authorList>
    </citation>
    <scope>NUCLEOTIDE SEQUENCE [LARGE SCALE GENOMIC DNA]</scope>
    <source>
        <strain evidence="1">LP-2024</strain>
        <tissue evidence="1">Aerial parts of the thallus</tissue>
    </source>
</reference>
<name>A0ABD3HCT0_9MARC</name>
<gene>
    <name evidence="1" type="ORF">R1sor_014581</name>
</gene>
<protein>
    <submittedName>
        <fullName evidence="1">Uncharacterized protein</fullName>
    </submittedName>
</protein>
<accession>A0ABD3HCT0</accession>
<proteinExistence type="predicted"/>
<organism evidence="1 2">
    <name type="scientific">Riccia sorocarpa</name>
    <dbReference type="NCBI Taxonomy" id="122646"/>
    <lineage>
        <taxon>Eukaryota</taxon>
        <taxon>Viridiplantae</taxon>
        <taxon>Streptophyta</taxon>
        <taxon>Embryophyta</taxon>
        <taxon>Marchantiophyta</taxon>
        <taxon>Marchantiopsida</taxon>
        <taxon>Marchantiidae</taxon>
        <taxon>Marchantiales</taxon>
        <taxon>Ricciaceae</taxon>
        <taxon>Riccia</taxon>
    </lineage>
</organism>
<sequence>MLPRLRHDLASHALVCSDAVAHTSCWKTELVGRPWGPPGQAARRNRAAGERALIHSYCWERGSGEEPHTRADDQSLSPPLPTSSRCLLARPLVEIFCQALNCARQEECLVSRVGTLICTCDQRVKRCLSRLANAVGGQCLQIASGSPRQLFTRFVVPTCLELASGVAFISEQKIDLLSPSMKTNLRRICALFPWMAYYNFRAESYKQGGGDPNMATELRGLGAQAWLDRDNGYTSLRDLMPQKEINSLRKLTFPEISSEHAAAIWRNDTWDDYGRTPKTPLLGSAMQLWLSSSVVDRTQQQGNVFTRCWQRFTRQNSLPPTVTPPRNTFRFTFTFTDCVGYFPFLKYFDLSHAFSALVNRLRQPQAFASLRQ</sequence>
<evidence type="ECO:0000313" key="1">
    <source>
        <dbReference type="EMBL" id="KAL3688272.1"/>
    </source>
</evidence>
<dbReference type="EMBL" id="JBJQOH010000004">
    <property type="protein sequence ID" value="KAL3688272.1"/>
    <property type="molecule type" value="Genomic_DNA"/>
</dbReference>
<comment type="caution">
    <text evidence="1">The sequence shown here is derived from an EMBL/GenBank/DDBJ whole genome shotgun (WGS) entry which is preliminary data.</text>
</comment>
<dbReference type="AlphaFoldDB" id="A0ABD3HCT0"/>